<dbReference type="AlphaFoldDB" id="A8N525"/>
<feature type="transmembrane region" description="Helical" evidence="4">
    <location>
        <begin position="304"/>
        <end position="322"/>
    </location>
</feature>
<comment type="subcellular location">
    <subcellularLocation>
        <location evidence="1">Membrane</location>
        <topology evidence="1">Multi-pass membrane protein</topology>
    </subcellularLocation>
</comment>
<name>A8N525_COPC7</name>
<feature type="transmembrane region" description="Helical" evidence="4">
    <location>
        <begin position="143"/>
        <end position="164"/>
    </location>
</feature>
<dbReference type="OrthoDB" id="6499973at2759"/>
<dbReference type="eggNOG" id="KOG2504">
    <property type="taxonomic scope" value="Eukaryota"/>
</dbReference>
<proteinExistence type="inferred from homology"/>
<dbReference type="PANTHER" id="PTHR11360:SF234">
    <property type="entry name" value="MFS-TYPE TRANSPORTER DBAD-RELATED"/>
    <property type="match status" value="1"/>
</dbReference>
<dbReference type="GO" id="GO:0022857">
    <property type="term" value="F:transmembrane transporter activity"/>
    <property type="evidence" value="ECO:0007669"/>
    <property type="project" value="InterPro"/>
</dbReference>
<dbReference type="Proteomes" id="UP000001861">
    <property type="component" value="Unassembled WGS sequence"/>
</dbReference>
<feature type="transmembrane region" description="Helical" evidence="4">
    <location>
        <begin position="207"/>
        <end position="229"/>
    </location>
</feature>
<dbReference type="GO" id="GO:0016020">
    <property type="term" value="C:membrane"/>
    <property type="evidence" value="ECO:0007669"/>
    <property type="project" value="UniProtKB-SubCell"/>
</dbReference>
<feature type="transmembrane region" description="Helical" evidence="4">
    <location>
        <begin position="365"/>
        <end position="386"/>
    </location>
</feature>
<evidence type="ECO:0000256" key="1">
    <source>
        <dbReference type="ARBA" id="ARBA00004141"/>
    </source>
</evidence>
<dbReference type="InterPro" id="IPR050327">
    <property type="entry name" value="Proton-linked_MCT"/>
</dbReference>
<feature type="transmembrane region" description="Helical" evidence="4">
    <location>
        <begin position="398"/>
        <end position="419"/>
    </location>
</feature>
<dbReference type="RefSeq" id="XP_001829914.2">
    <property type="nucleotide sequence ID" value="XM_001829862.2"/>
</dbReference>
<feature type="transmembrane region" description="Helical" evidence="4">
    <location>
        <begin position="176"/>
        <end position="195"/>
    </location>
</feature>
<gene>
    <name evidence="5" type="ORF">CC1G_04603</name>
</gene>
<keyword evidence="4" id="KW-0812">Transmembrane</keyword>
<evidence type="ECO:0000256" key="3">
    <source>
        <dbReference type="SAM" id="MobiDB-lite"/>
    </source>
</evidence>
<protein>
    <recommendedName>
        <fullName evidence="7">Major facilitator superfamily (MFS) profile domain-containing protein</fullName>
    </recommendedName>
</protein>
<keyword evidence="4" id="KW-0472">Membrane</keyword>
<comment type="caution">
    <text evidence="5">The sequence shown here is derived from an EMBL/GenBank/DDBJ whole genome shotgun (WGS) entry which is preliminary data.</text>
</comment>
<dbReference type="Pfam" id="PF07690">
    <property type="entry name" value="MFS_1"/>
    <property type="match status" value="1"/>
</dbReference>
<feature type="transmembrane region" description="Helical" evidence="4">
    <location>
        <begin position="250"/>
        <end position="268"/>
    </location>
</feature>
<reference evidence="5 6" key="1">
    <citation type="journal article" date="2010" name="Proc. Natl. Acad. Sci. U.S.A.">
        <title>Insights into evolution of multicellular fungi from the assembled chromosomes of the mushroom Coprinopsis cinerea (Coprinus cinereus).</title>
        <authorList>
            <person name="Stajich J.E."/>
            <person name="Wilke S.K."/>
            <person name="Ahren D."/>
            <person name="Au C.H."/>
            <person name="Birren B.W."/>
            <person name="Borodovsky M."/>
            <person name="Burns C."/>
            <person name="Canback B."/>
            <person name="Casselton L.A."/>
            <person name="Cheng C.K."/>
            <person name="Deng J."/>
            <person name="Dietrich F.S."/>
            <person name="Fargo D.C."/>
            <person name="Farman M.L."/>
            <person name="Gathman A.C."/>
            <person name="Goldberg J."/>
            <person name="Guigo R."/>
            <person name="Hoegger P.J."/>
            <person name="Hooker J.B."/>
            <person name="Huggins A."/>
            <person name="James T.Y."/>
            <person name="Kamada T."/>
            <person name="Kilaru S."/>
            <person name="Kodira C."/>
            <person name="Kues U."/>
            <person name="Kupfer D."/>
            <person name="Kwan H.S."/>
            <person name="Lomsadze A."/>
            <person name="Li W."/>
            <person name="Lilly W.W."/>
            <person name="Ma L.J."/>
            <person name="Mackey A.J."/>
            <person name="Manning G."/>
            <person name="Martin F."/>
            <person name="Muraguchi H."/>
            <person name="Natvig D.O."/>
            <person name="Palmerini H."/>
            <person name="Ramesh M.A."/>
            <person name="Rehmeyer C.J."/>
            <person name="Roe B.A."/>
            <person name="Shenoy N."/>
            <person name="Stanke M."/>
            <person name="Ter-Hovhannisyan V."/>
            <person name="Tunlid A."/>
            <person name="Velagapudi R."/>
            <person name="Vision T.J."/>
            <person name="Zeng Q."/>
            <person name="Zolan M.E."/>
            <person name="Pukkila P.J."/>
        </authorList>
    </citation>
    <scope>NUCLEOTIDE SEQUENCE [LARGE SCALE GENOMIC DNA]</scope>
    <source>
        <strain evidence="6">Okayama-7 / 130 / ATCC MYA-4618 / FGSC 9003</strain>
    </source>
</reference>
<dbReference type="EMBL" id="AACS02000003">
    <property type="protein sequence ID" value="EAU91836.2"/>
    <property type="molecule type" value="Genomic_DNA"/>
</dbReference>
<dbReference type="PANTHER" id="PTHR11360">
    <property type="entry name" value="MONOCARBOXYLATE TRANSPORTER"/>
    <property type="match status" value="1"/>
</dbReference>
<dbReference type="InterPro" id="IPR036259">
    <property type="entry name" value="MFS_trans_sf"/>
</dbReference>
<dbReference type="HOGENOM" id="CLU_001265_1_1_1"/>
<evidence type="ECO:0000256" key="2">
    <source>
        <dbReference type="ARBA" id="ARBA00006727"/>
    </source>
</evidence>
<feature type="region of interest" description="Disordered" evidence="3">
    <location>
        <begin position="1"/>
        <end position="32"/>
    </location>
</feature>
<dbReference type="InterPro" id="IPR011701">
    <property type="entry name" value="MFS"/>
</dbReference>
<keyword evidence="6" id="KW-1185">Reference proteome</keyword>
<feature type="transmembrane region" description="Helical" evidence="4">
    <location>
        <begin position="328"/>
        <end position="353"/>
    </location>
</feature>
<feature type="transmembrane region" description="Helical" evidence="4">
    <location>
        <begin position="274"/>
        <end position="292"/>
    </location>
</feature>
<dbReference type="Gene3D" id="1.20.1250.20">
    <property type="entry name" value="MFS general substrate transporter like domains"/>
    <property type="match status" value="1"/>
</dbReference>
<evidence type="ECO:0000313" key="5">
    <source>
        <dbReference type="EMBL" id="EAU91836.2"/>
    </source>
</evidence>
<sequence length="428" mass="45707">MTMPGIEKNPAGTSRSDVLSPQPDPAAKLEVEDQKSTASVRTIAAHTDPNPAITIPDGGTEAWLTVLGAYVNAFGVYQDYYVRVYLTRHTPSEIGWIGGAQLFLTFFAGAFAGRAFDRGYFLLLHSLALFTLSASYANKYYQVFLSHGVALGLSAGLIYIPSLGIVSHHFQKRRPIALGIISSGAALGSVLHPIMLNKLFTNEAIGFHNGVRISAGINTFLYLVAVALMKTRLPPRPAQRYPIGEWLKESAYVVLVVASIFVFLGLFYPVFFLQLTAIAILNASSLFGRVLSGLAAQSLGSMNVASFVAFATGGSAFAMMAVKNATSTILFAIFYGFFSGAAISIVPSVVAVLAKDVSEMGGRLAVLFMAGGFLGLFASTIGGELIGNGPELHFDRGVIFASICLTITAVLWTIARTIVAREKGRQRI</sequence>
<organism evidence="5 6">
    <name type="scientific">Coprinopsis cinerea (strain Okayama-7 / 130 / ATCC MYA-4618 / FGSC 9003)</name>
    <name type="common">Inky cap fungus</name>
    <name type="synonym">Hormographiella aspergillata</name>
    <dbReference type="NCBI Taxonomy" id="240176"/>
    <lineage>
        <taxon>Eukaryota</taxon>
        <taxon>Fungi</taxon>
        <taxon>Dikarya</taxon>
        <taxon>Basidiomycota</taxon>
        <taxon>Agaricomycotina</taxon>
        <taxon>Agaricomycetes</taxon>
        <taxon>Agaricomycetidae</taxon>
        <taxon>Agaricales</taxon>
        <taxon>Agaricineae</taxon>
        <taxon>Psathyrellaceae</taxon>
        <taxon>Coprinopsis</taxon>
    </lineage>
</organism>
<evidence type="ECO:0000313" key="6">
    <source>
        <dbReference type="Proteomes" id="UP000001861"/>
    </source>
</evidence>
<dbReference type="KEGG" id="cci:CC1G_04603"/>
<dbReference type="SUPFAM" id="SSF103473">
    <property type="entry name" value="MFS general substrate transporter"/>
    <property type="match status" value="1"/>
</dbReference>
<feature type="transmembrane region" description="Helical" evidence="4">
    <location>
        <begin position="120"/>
        <end position="137"/>
    </location>
</feature>
<dbReference type="OMA" id="WWISSIC"/>
<keyword evidence="4" id="KW-1133">Transmembrane helix</keyword>
<comment type="similarity">
    <text evidence="2">Belongs to the major facilitator superfamily. Monocarboxylate porter (TC 2.A.1.13) family.</text>
</comment>
<dbReference type="VEuPathDB" id="FungiDB:CC1G_04603"/>
<evidence type="ECO:0000256" key="4">
    <source>
        <dbReference type="SAM" id="Phobius"/>
    </source>
</evidence>
<accession>A8N525</accession>
<evidence type="ECO:0008006" key="7">
    <source>
        <dbReference type="Google" id="ProtNLM"/>
    </source>
</evidence>
<dbReference type="GeneID" id="6006352"/>
<feature type="transmembrane region" description="Helical" evidence="4">
    <location>
        <begin position="94"/>
        <end position="113"/>
    </location>
</feature>
<dbReference type="InParanoid" id="A8N525"/>